<reference evidence="3" key="2">
    <citation type="submission" date="2023-05" db="EMBL/GenBank/DDBJ databases">
        <authorList>
            <consortium name="Lawrence Berkeley National Laboratory"/>
            <person name="Steindorff A."/>
            <person name="Hensen N."/>
            <person name="Bonometti L."/>
            <person name="Westerberg I."/>
            <person name="Brannstrom I.O."/>
            <person name="Guillou S."/>
            <person name="Cros-Aarteil S."/>
            <person name="Calhoun S."/>
            <person name="Haridas S."/>
            <person name="Kuo A."/>
            <person name="Mondo S."/>
            <person name="Pangilinan J."/>
            <person name="Riley R."/>
            <person name="Labutti K."/>
            <person name="Andreopoulos B."/>
            <person name="Lipzen A."/>
            <person name="Chen C."/>
            <person name="Yanf M."/>
            <person name="Daum C."/>
            <person name="Ng V."/>
            <person name="Clum A."/>
            <person name="Ohm R."/>
            <person name="Martin F."/>
            <person name="Silar P."/>
            <person name="Natvig D."/>
            <person name="Lalanne C."/>
            <person name="Gautier V."/>
            <person name="Ament-Velasquez S.L."/>
            <person name="Kruys A."/>
            <person name="Hutchinson M.I."/>
            <person name="Powell A.J."/>
            <person name="Barry K."/>
            <person name="Miller A.N."/>
            <person name="Grigoriev I.V."/>
            <person name="Debuchy R."/>
            <person name="Gladieux P."/>
            <person name="Thoren M.H."/>
            <person name="Johannesson H."/>
        </authorList>
    </citation>
    <scope>NUCLEOTIDE SEQUENCE</scope>
    <source>
        <strain evidence="3">CBS 892.96</strain>
    </source>
</reference>
<keyword evidence="2" id="KW-1133">Transmembrane helix</keyword>
<keyword evidence="2" id="KW-0472">Membrane</keyword>
<dbReference type="Proteomes" id="UP001302321">
    <property type="component" value="Unassembled WGS sequence"/>
</dbReference>
<evidence type="ECO:0000256" key="1">
    <source>
        <dbReference type="SAM" id="MobiDB-lite"/>
    </source>
</evidence>
<feature type="region of interest" description="Disordered" evidence="1">
    <location>
        <begin position="113"/>
        <end position="133"/>
    </location>
</feature>
<dbReference type="AlphaFoldDB" id="A0AAN6VVP1"/>
<proteinExistence type="predicted"/>
<comment type="caution">
    <text evidence="3">The sequence shown here is derived from an EMBL/GenBank/DDBJ whole genome shotgun (WGS) entry which is preliminary data.</text>
</comment>
<reference evidence="3" key="1">
    <citation type="journal article" date="2023" name="Mol. Phylogenet. Evol.">
        <title>Genome-scale phylogeny and comparative genomics of the fungal order Sordariales.</title>
        <authorList>
            <person name="Hensen N."/>
            <person name="Bonometti L."/>
            <person name="Westerberg I."/>
            <person name="Brannstrom I.O."/>
            <person name="Guillou S."/>
            <person name="Cros-Aarteil S."/>
            <person name="Calhoun S."/>
            <person name="Haridas S."/>
            <person name="Kuo A."/>
            <person name="Mondo S."/>
            <person name="Pangilinan J."/>
            <person name="Riley R."/>
            <person name="LaButti K."/>
            <person name="Andreopoulos B."/>
            <person name="Lipzen A."/>
            <person name="Chen C."/>
            <person name="Yan M."/>
            <person name="Daum C."/>
            <person name="Ng V."/>
            <person name="Clum A."/>
            <person name="Steindorff A."/>
            <person name="Ohm R.A."/>
            <person name="Martin F."/>
            <person name="Silar P."/>
            <person name="Natvig D.O."/>
            <person name="Lalanne C."/>
            <person name="Gautier V."/>
            <person name="Ament-Velasquez S.L."/>
            <person name="Kruys A."/>
            <person name="Hutchinson M.I."/>
            <person name="Powell A.J."/>
            <person name="Barry K."/>
            <person name="Miller A.N."/>
            <person name="Grigoriev I.V."/>
            <person name="Debuchy R."/>
            <person name="Gladieux P."/>
            <person name="Hiltunen Thoren M."/>
            <person name="Johannesson H."/>
        </authorList>
    </citation>
    <scope>NUCLEOTIDE SEQUENCE</scope>
    <source>
        <strain evidence="3">CBS 892.96</strain>
    </source>
</reference>
<gene>
    <name evidence="3" type="ORF">QBC36DRAFT_139034</name>
</gene>
<feature type="compositionally biased region" description="Low complexity" evidence="1">
    <location>
        <begin position="120"/>
        <end position="133"/>
    </location>
</feature>
<name>A0AAN6VVP1_9PEZI</name>
<organism evidence="3 4">
    <name type="scientific">Triangularia setosa</name>
    <dbReference type="NCBI Taxonomy" id="2587417"/>
    <lineage>
        <taxon>Eukaryota</taxon>
        <taxon>Fungi</taxon>
        <taxon>Dikarya</taxon>
        <taxon>Ascomycota</taxon>
        <taxon>Pezizomycotina</taxon>
        <taxon>Sordariomycetes</taxon>
        <taxon>Sordariomycetidae</taxon>
        <taxon>Sordariales</taxon>
        <taxon>Podosporaceae</taxon>
        <taxon>Triangularia</taxon>
    </lineage>
</organism>
<sequence length="200" mass="21823">MVLMRYSCMEEYHIQLPAPWLRYVLSLLGFIFLKASVPEPKGARRGQHSCVVARKRKMIIVGGFDEFLRFPKWWRDPDPWSKGLGVFDLAEMRWSDRYNAAAEGKQLFLGPQSTTPPIGLGPNPSTSGSPSSSSLGLTLGGVLGGVGGVIVLAVAAFLIPRRRRKGRGNTVGLELSTSGYADKILHAKTAGCPPQELPPY</sequence>
<accession>A0AAN6VVP1</accession>
<evidence type="ECO:0000256" key="2">
    <source>
        <dbReference type="SAM" id="Phobius"/>
    </source>
</evidence>
<keyword evidence="2" id="KW-0812">Transmembrane</keyword>
<evidence type="ECO:0000313" key="3">
    <source>
        <dbReference type="EMBL" id="KAK4170583.1"/>
    </source>
</evidence>
<protein>
    <submittedName>
        <fullName evidence="3">Uncharacterized protein</fullName>
    </submittedName>
</protein>
<evidence type="ECO:0000313" key="4">
    <source>
        <dbReference type="Proteomes" id="UP001302321"/>
    </source>
</evidence>
<feature type="transmembrane region" description="Helical" evidence="2">
    <location>
        <begin position="135"/>
        <end position="159"/>
    </location>
</feature>
<keyword evidence="4" id="KW-1185">Reference proteome</keyword>
<dbReference type="EMBL" id="MU866999">
    <property type="protein sequence ID" value="KAK4170583.1"/>
    <property type="molecule type" value="Genomic_DNA"/>
</dbReference>